<feature type="region of interest" description="Disordered" evidence="1">
    <location>
        <begin position="155"/>
        <end position="175"/>
    </location>
</feature>
<keyword evidence="2" id="KW-0812">Transmembrane</keyword>
<evidence type="ECO:0000313" key="4">
    <source>
        <dbReference type="Proteomes" id="UP000245464"/>
    </source>
</evidence>
<comment type="caution">
    <text evidence="3">The sequence shown here is derived from an EMBL/GenBank/DDBJ whole genome shotgun (WGS) entry which is preliminary data.</text>
</comment>
<dbReference type="Proteomes" id="UP000245464">
    <property type="component" value="Chromosome 1"/>
</dbReference>
<gene>
    <name evidence="3" type="ORF">PtrM4_024980</name>
</gene>
<dbReference type="EMBL" id="NQIK02000001">
    <property type="protein sequence ID" value="KAF7578258.1"/>
    <property type="molecule type" value="Genomic_DNA"/>
</dbReference>
<dbReference type="RefSeq" id="XP_065965840.1">
    <property type="nucleotide sequence ID" value="XM_066103638.1"/>
</dbReference>
<feature type="transmembrane region" description="Helical" evidence="2">
    <location>
        <begin position="6"/>
        <end position="25"/>
    </location>
</feature>
<evidence type="ECO:0000256" key="1">
    <source>
        <dbReference type="SAM" id="MobiDB-lite"/>
    </source>
</evidence>
<proteinExistence type="predicted"/>
<sequence length="175" mass="18196">MDLVVTVIFFIATIFAGYIALEFVLKALPGVVAQAFDGNCSVVYVTVPGPIITVSLVAASPTNPARGTYYFSVVNSTTRWLNSIAPPSRFSTLITRTPEITPIVSSLSATGSSFPGESSVSSTEIYTSPDLSIPGLSSSLTVPLISGSTMVSLSMSRPDTTVPLPSLSPSSVSLL</sequence>
<name>A0A5M9LMC7_9PLEO</name>
<reference evidence="3" key="1">
    <citation type="journal article" date="2018" name="BMC Genomics">
        <title>Comparative genomics of the wheat fungal pathogen Pyrenophora tritici-repentis reveals chromosomal variations and genome plasticity.</title>
        <authorList>
            <person name="Moolhuijzen P."/>
            <person name="See P.T."/>
            <person name="Hane J.K."/>
            <person name="Shi G."/>
            <person name="Liu Z."/>
            <person name="Oliver R.P."/>
            <person name="Moffat C.S."/>
        </authorList>
    </citation>
    <scope>NUCLEOTIDE SEQUENCE [LARGE SCALE GENOMIC DNA]</scope>
    <source>
        <strain evidence="3">M4</strain>
    </source>
</reference>
<dbReference type="KEGG" id="ptrr:90954318"/>
<accession>A0A5M9LMC7</accession>
<protein>
    <submittedName>
        <fullName evidence="3">Uncharacterized protein</fullName>
    </submittedName>
</protein>
<feature type="compositionally biased region" description="Low complexity" evidence="1">
    <location>
        <begin position="162"/>
        <end position="175"/>
    </location>
</feature>
<dbReference type="GeneID" id="90954318"/>
<keyword evidence="2" id="KW-1133">Transmembrane helix</keyword>
<dbReference type="AlphaFoldDB" id="A0A5M9LMC7"/>
<keyword evidence="2" id="KW-0472">Membrane</keyword>
<organism evidence="3 4">
    <name type="scientific">Pyrenophora tritici-repentis</name>
    <dbReference type="NCBI Taxonomy" id="45151"/>
    <lineage>
        <taxon>Eukaryota</taxon>
        <taxon>Fungi</taxon>
        <taxon>Dikarya</taxon>
        <taxon>Ascomycota</taxon>
        <taxon>Pezizomycotina</taxon>
        <taxon>Dothideomycetes</taxon>
        <taxon>Pleosporomycetidae</taxon>
        <taxon>Pleosporales</taxon>
        <taxon>Pleosporineae</taxon>
        <taxon>Pleosporaceae</taxon>
        <taxon>Pyrenophora</taxon>
    </lineage>
</organism>
<evidence type="ECO:0000313" key="3">
    <source>
        <dbReference type="EMBL" id="KAF7578258.1"/>
    </source>
</evidence>
<evidence type="ECO:0000256" key="2">
    <source>
        <dbReference type="SAM" id="Phobius"/>
    </source>
</evidence>